<organism evidence="3 4">
    <name type="scientific">Hoyosella altamirensis</name>
    <dbReference type="NCBI Taxonomy" id="616997"/>
    <lineage>
        <taxon>Bacteria</taxon>
        <taxon>Bacillati</taxon>
        <taxon>Actinomycetota</taxon>
        <taxon>Actinomycetes</taxon>
        <taxon>Mycobacteriales</taxon>
        <taxon>Hoyosellaceae</taxon>
        <taxon>Hoyosella</taxon>
    </lineage>
</organism>
<proteinExistence type="predicted"/>
<name>A0A839RVQ2_9ACTN</name>
<feature type="region of interest" description="Disordered" evidence="1">
    <location>
        <begin position="93"/>
        <end position="131"/>
    </location>
</feature>
<keyword evidence="2" id="KW-0472">Membrane</keyword>
<evidence type="ECO:0000256" key="2">
    <source>
        <dbReference type="SAM" id="Phobius"/>
    </source>
</evidence>
<comment type="caution">
    <text evidence="3">The sequence shown here is derived from an EMBL/GenBank/DDBJ whole genome shotgun (WGS) entry which is preliminary data.</text>
</comment>
<feature type="transmembrane region" description="Helical" evidence="2">
    <location>
        <begin position="60"/>
        <end position="87"/>
    </location>
</feature>
<keyword evidence="4" id="KW-1185">Reference proteome</keyword>
<feature type="transmembrane region" description="Helical" evidence="2">
    <location>
        <begin position="183"/>
        <end position="205"/>
    </location>
</feature>
<gene>
    <name evidence="3" type="ORF">FHU29_004341</name>
</gene>
<feature type="transmembrane region" description="Helical" evidence="2">
    <location>
        <begin position="141"/>
        <end position="163"/>
    </location>
</feature>
<reference evidence="3 4" key="1">
    <citation type="submission" date="2020-08" db="EMBL/GenBank/DDBJ databases">
        <title>Sequencing the genomes of 1000 actinobacteria strains.</title>
        <authorList>
            <person name="Klenk H.-P."/>
        </authorList>
    </citation>
    <scope>NUCLEOTIDE SEQUENCE [LARGE SCALE GENOMIC DNA]</scope>
    <source>
        <strain evidence="3 4">DSM 45258</strain>
    </source>
</reference>
<dbReference type="Proteomes" id="UP000567922">
    <property type="component" value="Unassembled WGS sequence"/>
</dbReference>
<dbReference type="AlphaFoldDB" id="A0A839RVQ2"/>
<evidence type="ECO:0000256" key="1">
    <source>
        <dbReference type="SAM" id="MobiDB-lite"/>
    </source>
</evidence>
<dbReference type="EMBL" id="JACHWS010000005">
    <property type="protein sequence ID" value="MBB3039851.1"/>
    <property type="molecule type" value="Genomic_DNA"/>
</dbReference>
<keyword evidence="2" id="KW-1133">Transmembrane helix</keyword>
<feature type="compositionally biased region" description="Acidic residues" evidence="1">
    <location>
        <begin position="115"/>
        <end position="128"/>
    </location>
</feature>
<keyword evidence="2" id="KW-0812">Transmembrane</keyword>
<protein>
    <submittedName>
        <fullName evidence="3">Uncharacterized protein</fullName>
    </submittedName>
</protein>
<evidence type="ECO:0000313" key="3">
    <source>
        <dbReference type="EMBL" id="MBB3039851.1"/>
    </source>
</evidence>
<evidence type="ECO:0000313" key="4">
    <source>
        <dbReference type="Proteomes" id="UP000567922"/>
    </source>
</evidence>
<dbReference type="RefSeq" id="WP_083962106.1">
    <property type="nucleotide sequence ID" value="NZ_BDDI01000002.1"/>
</dbReference>
<sequence>MIALAIAFLVLALIIALIPPAAQLPQRAELPAWVHAGSALLALGAAALAGAVATEPAPAVQVAVLVIAVAVAAVGGSPVVLGAFSLAHREAARERRSHHLPPQRENRDSGNSAGEDAEPSTATEDEFDTPGPLRGGFTIGILERVAVAVSILTAWPQGIAIVMAVKGLARYPELRNPDASEQFIIGTATSVLWAAAASGTAYLIVT</sequence>
<accession>A0A839RVQ2</accession>